<dbReference type="AlphaFoldDB" id="A0A1J5S072"/>
<dbReference type="Pfam" id="PF24722">
    <property type="entry name" value="DUF7674"/>
    <property type="match status" value="1"/>
</dbReference>
<sequence>MITFPTPGVPRVDLAPSDGILQPFEQLFDFKTFASLRRMVSHQQSKPLLRRADFMKQITLYLPDVAARIEESDFGVLHLEVGAIKLATKDAIDNRDLVSVRKHLMLIAEFFDRADAELYDAIRVSYLEGLFLEETSSAYTEARKLLSRPMENVLRQSELHLERLRSTAV</sequence>
<evidence type="ECO:0000259" key="1">
    <source>
        <dbReference type="Pfam" id="PF24722"/>
    </source>
</evidence>
<protein>
    <recommendedName>
        <fullName evidence="1">DUF7674 domain-containing protein</fullName>
    </recommendedName>
</protein>
<comment type="caution">
    <text evidence="2">The sequence shown here is derived from an EMBL/GenBank/DDBJ whole genome shotgun (WGS) entry which is preliminary data.</text>
</comment>
<gene>
    <name evidence="2" type="ORF">GALL_163020</name>
</gene>
<feature type="domain" description="DUF7674" evidence="1">
    <location>
        <begin position="58"/>
        <end position="158"/>
    </location>
</feature>
<name>A0A1J5S072_9ZZZZ</name>
<evidence type="ECO:0000313" key="2">
    <source>
        <dbReference type="EMBL" id="OIR01591.1"/>
    </source>
</evidence>
<proteinExistence type="predicted"/>
<dbReference type="InterPro" id="IPR056091">
    <property type="entry name" value="DUF7674"/>
</dbReference>
<organism evidence="2">
    <name type="scientific">mine drainage metagenome</name>
    <dbReference type="NCBI Taxonomy" id="410659"/>
    <lineage>
        <taxon>unclassified sequences</taxon>
        <taxon>metagenomes</taxon>
        <taxon>ecological metagenomes</taxon>
    </lineage>
</organism>
<dbReference type="EMBL" id="MLJW01000082">
    <property type="protein sequence ID" value="OIR01591.1"/>
    <property type="molecule type" value="Genomic_DNA"/>
</dbReference>
<reference evidence="2" key="1">
    <citation type="submission" date="2016-10" db="EMBL/GenBank/DDBJ databases">
        <title>Sequence of Gallionella enrichment culture.</title>
        <authorList>
            <person name="Poehlein A."/>
            <person name="Muehling M."/>
            <person name="Daniel R."/>
        </authorList>
    </citation>
    <scope>NUCLEOTIDE SEQUENCE</scope>
</reference>
<accession>A0A1J5S072</accession>